<gene>
    <name evidence="2" type="ORF">FHS94_002602</name>
</gene>
<feature type="transmembrane region" description="Helical" evidence="1">
    <location>
        <begin position="36"/>
        <end position="56"/>
    </location>
</feature>
<organism evidence="2 3">
    <name type="scientific">Sphingomonas aerophila</name>
    <dbReference type="NCBI Taxonomy" id="1344948"/>
    <lineage>
        <taxon>Bacteria</taxon>
        <taxon>Pseudomonadati</taxon>
        <taxon>Pseudomonadota</taxon>
        <taxon>Alphaproteobacteria</taxon>
        <taxon>Sphingomonadales</taxon>
        <taxon>Sphingomonadaceae</taxon>
        <taxon>Sphingomonas</taxon>
    </lineage>
</organism>
<feature type="transmembrane region" description="Helical" evidence="1">
    <location>
        <begin position="9"/>
        <end position="30"/>
    </location>
</feature>
<keyword evidence="1" id="KW-0812">Transmembrane</keyword>
<reference evidence="2 3" key="1">
    <citation type="submission" date="2020-08" db="EMBL/GenBank/DDBJ databases">
        <title>Genomic Encyclopedia of Type Strains, Phase IV (KMG-IV): sequencing the most valuable type-strain genomes for metagenomic binning, comparative biology and taxonomic classification.</title>
        <authorList>
            <person name="Goeker M."/>
        </authorList>
    </citation>
    <scope>NUCLEOTIDE SEQUENCE [LARGE SCALE GENOMIC DNA]</scope>
    <source>
        <strain evidence="2 3">DSM 100044</strain>
    </source>
</reference>
<protein>
    <submittedName>
        <fullName evidence="2">Putative membrane protein</fullName>
    </submittedName>
</protein>
<evidence type="ECO:0000256" key="1">
    <source>
        <dbReference type="SAM" id="Phobius"/>
    </source>
</evidence>
<dbReference type="RefSeq" id="WP_184058347.1">
    <property type="nucleotide sequence ID" value="NZ_JACIJK010000007.1"/>
</dbReference>
<name>A0A7W9EWI3_9SPHN</name>
<proteinExistence type="predicted"/>
<dbReference type="AlphaFoldDB" id="A0A7W9EWI3"/>
<keyword evidence="1" id="KW-0472">Membrane</keyword>
<evidence type="ECO:0000313" key="2">
    <source>
        <dbReference type="EMBL" id="MBB5715747.1"/>
    </source>
</evidence>
<dbReference type="Proteomes" id="UP000546200">
    <property type="component" value="Unassembled WGS sequence"/>
</dbReference>
<accession>A0A7W9EWI3</accession>
<comment type="caution">
    <text evidence="2">The sequence shown here is derived from an EMBL/GenBank/DDBJ whole genome shotgun (WGS) entry which is preliminary data.</text>
</comment>
<sequence>MGRHMLTELLNLVAGLLVALAVAAAVAWAYPLGRDVIWACGIFGAVATVLMSIGPLRRAQLLDRSGR</sequence>
<keyword evidence="1" id="KW-1133">Transmembrane helix</keyword>
<dbReference type="EMBL" id="JACIJK010000007">
    <property type="protein sequence ID" value="MBB5715747.1"/>
    <property type="molecule type" value="Genomic_DNA"/>
</dbReference>
<keyword evidence="3" id="KW-1185">Reference proteome</keyword>
<evidence type="ECO:0000313" key="3">
    <source>
        <dbReference type="Proteomes" id="UP000546200"/>
    </source>
</evidence>